<reference evidence="2 3" key="1">
    <citation type="journal article" date="2023" name="bioRxiv">
        <title>Conserved and derived expression patterns and positive selection on dental genes reveal complex evolutionary context of ever-growing rodent molars.</title>
        <authorList>
            <person name="Calamari Z.T."/>
            <person name="Song A."/>
            <person name="Cohen E."/>
            <person name="Akter M."/>
            <person name="Roy R.D."/>
            <person name="Hallikas O."/>
            <person name="Christensen M.M."/>
            <person name="Li P."/>
            <person name="Marangoni P."/>
            <person name="Jernvall J."/>
            <person name="Klein O.D."/>
        </authorList>
    </citation>
    <scope>NUCLEOTIDE SEQUENCE [LARGE SCALE GENOMIC DNA]</scope>
    <source>
        <strain evidence="2">V071</strain>
    </source>
</reference>
<dbReference type="Proteomes" id="UP001488838">
    <property type="component" value="Unassembled WGS sequence"/>
</dbReference>
<evidence type="ECO:0000313" key="3">
    <source>
        <dbReference type="Proteomes" id="UP001488838"/>
    </source>
</evidence>
<evidence type="ECO:0000256" key="1">
    <source>
        <dbReference type="ARBA" id="ARBA00022737"/>
    </source>
</evidence>
<name>A0AAW0IMG6_MYOGA</name>
<gene>
    <name evidence="2" type="ORF">U0070_019167</name>
</gene>
<accession>A0AAW0IMG6</accession>
<organism evidence="2 3">
    <name type="scientific">Myodes glareolus</name>
    <name type="common">Bank vole</name>
    <name type="synonym">Clethrionomys glareolus</name>
    <dbReference type="NCBI Taxonomy" id="447135"/>
    <lineage>
        <taxon>Eukaryota</taxon>
        <taxon>Metazoa</taxon>
        <taxon>Chordata</taxon>
        <taxon>Craniata</taxon>
        <taxon>Vertebrata</taxon>
        <taxon>Euteleostomi</taxon>
        <taxon>Mammalia</taxon>
        <taxon>Eutheria</taxon>
        <taxon>Euarchontoglires</taxon>
        <taxon>Glires</taxon>
        <taxon>Rodentia</taxon>
        <taxon>Myomorpha</taxon>
        <taxon>Muroidea</taxon>
        <taxon>Cricetidae</taxon>
        <taxon>Arvicolinae</taxon>
        <taxon>Myodes</taxon>
    </lineage>
</organism>
<protein>
    <submittedName>
        <fullName evidence="2">Uncharacterized protein</fullName>
    </submittedName>
</protein>
<keyword evidence="3" id="KW-1185">Reference proteome</keyword>
<dbReference type="AlphaFoldDB" id="A0AAW0IMG6"/>
<dbReference type="InterPro" id="IPR051242">
    <property type="entry name" value="WD-EF-hand_domain"/>
</dbReference>
<keyword evidence="1" id="KW-0677">Repeat</keyword>
<sequence>MDARDDDEFNLTLQINNFKAALVEFDKLVEQTTAQKKDERAGLFIPKEDAIDYDKFYATVQQIFGPEVKNQDVKCFYRKICNNPDASIDWCEIFGYFSSEEDSLTSQIDEENLVFLVSRKQRIVISGSRRRDVIKCIVKVPQLDLLITASQKGLITIFNSQMRVQTSTNVTEHYFVIKPMDHCLLCVCVVPLPDQLCRDDILLGDDGGFVNRFTVNSDDFGLKQTKTKKKLQTQVLDSKNFKR</sequence>
<dbReference type="EMBL" id="JBBHLL010000114">
    <property type="protein sequence ID" value="KAK7815323.1"/>
    <property type="molecule type" value="Genomic_DNA"/>
</dbReference>
<proteinExistence type="predicted"/>
<evidence type="ECO:0000313" key="2">
    <source>
        <dbReference type="EMBL" id="KAK7815323.1"/>
    </source>
</evidence>
<comment type="caution">
    <text evidence="2">The sequence shown here is derived from an EMBL/GenBank/DDBJ whole genome shotgun (WGS) entry which is preliminary data.</text>
</comment>
<dbReference type="PANTHER" id="PTHR44324">
    <property type="entry name" value="WD40 REPEAT DOMAIN 95"/>
    <property type="match status" value="1"/>
</dbReference>
<dbReference type="PANTHER" id="PTHR44324:SF2">
    <property type="entry name" value="WD REPEAT-CONTAINING PROTEIN 64"/>
    <property type="match status" value="1"/>
</dbReference>